<feature type="domain" description="GGDEF" evidence="4">
    <location>
        <begin position="255"/>
        <end position="382"/>
    </location>
</feature>
<dbReference type="InterPro" id="IPR029787">
    <property type="entry name" value="Nucleotide_cyclase"/>
</dbReference>
<dbReference type="InterPro" id="IPR050469">
    <property type="entry name" value="Diguanylate_Cyclase"/>
</dbReference>
<gene>
    <name evidence="6" type="ORF">D0Y83_14245</name>
    <name evidence="5" type="ORF">EKJ_24070</name>
</gene>
<dbReference type="PROSITE" id="PS50887">
    <property type="entry name" value="GGDEF"/>
    <property type="match status" value="1"/>
</dbReference>
<dbReference type="GO" id="GO:0052621">
    <property type="term" value="F:diguanylate cyclase activity"/>
    <property type="evidence" value="ECO:0007669"/>
    <property type="project" value="UniProtKB-EC"/>
</dbReference>
<evidence type="ECO:0000313" key="5">
    <source>
        <dbReference type="EMBL" id="BBI21560.1"/>
    </source>
</evidence>
<evidence type="ECO:0000313" key="7">
    <source>
        <dbReference type="Proteomes" id="UP000290057"/>
    </source>
</evidence>
<dbReference type="Pfam" id="PF00990">
    <property type="entry name" value="GGDEF"/>
    <property type="match status" value="1"/>
</dbReference>
<dbReference type="PANTHER" id="PTHR45138:SF9">
    <property type="entry name" value="DIGUANYLATE CYCLASE DGCM-RELATED"/>
    <property type="match status" value="1"/>
</dbReference>
<feature type="transmembrane region" description="Helical" evidence="3">
    <location>
        <begin position="131"/>
        <end position="148"/>
    </location>
</feature>
<feature type="transmembrane region" description="Helical" evidence="3">
    <location>
        <begin position="72"/>
        <end position="89"/>
    </location>
</feature>
<dbReference type="GO" id="GO:1902201">
    <property type="term" value="P:negative regulation of bacterial-type flagellum-dependent cell motility"/>
    <property type="evidence" value="ECO:0007669"/>
    <property type="project" value="TreeGrafter"/>
</dbReference>
<evidence type="ECO:0000256" key="2">
    <source>
        <dbReference type="ARBA" id="ARBA00034247"/>
    </source>
</evidence>
<evidence type="ECO:0000259" key="4">
    <source>
        <dbReference type="PROSITE" id="PS50887"/>
    </source>
</evidence>
<feature type="transmembrane region" description="Helical" evidence="3">
    <location>
        <begin position="6"/>
        <end position="26"/>
    </location>
</feature>
<accession>A0A3T1CKU6</accession>
<reference evidence="6" key="2">
    <citation type="submission" date="2018-09" db="EMBL/GenBank/DDBJ databases">
        <authorList>
            <person name="Zhang J."/>
        </authorList>
    </citation>
    <scope>NUCLEOTIDE SEQUENCE</scope>
    <source>
        <strain evidence="6">21-3</strain>
    </source>
</reference>
<feature type="transmembrane region" description="Helical" evidence="3">
    <location>
        <begin position="160"/>
        <end position="178"/>
    </location>
</feature>
<dbReference type="SUPFAM" id="SSF55073">
    <property type="entry name" value="Nucleotide cyclase"/>
    <property type="match status" value="1"/>
</dbReference>
<dbReference type="Gene3D" id="3.30.70.270">
    <property type="match status" value="1"/>
</dbReference>
<dbReference type="EMBL" id="CP032228">
    <property type="protein sequence ID" value="QFI64290.1"/>
    <property type="molecule type" value="Genomic_DNA"/>
</dbReference>
<evidence type="ECO:0000313" key="8">
    <source>
        <dbReference type="Proteomes" id="UP000325385"/>
    </source>
</evidence>
<sequence>MDWGSVGLGAFLGIALTVGLLALAVYPLVRRSFLLWAAFRALCFAIMSIALFPIALPGSVPAGDFRVDIGEIALSLAIGSTGPFLGAYIENQPRFARVRYWLGTLFIVGVFGAIATALAPLWSGFDLVHDLLLLAMIFGMTAGLTIAVRSGSRFAQYQAVGYAPLIILGLLVLSYELSTGAPVPYWPVAALLAVLVDFIVTSGGVINGYITVKRERDAAWADVSEARIAVATDPLTDIANRRGLALRFRDPAFGRPTALAVIDCDNFKRINDMFGHDTGDEVLIAVAEGLKQENVFPARQGGEEFVVLIYGEDYQRLAETVRRQITLSVLEKVPEVPFPVTASAGLTEVRPNDTLDSAVKRGDEALYAAKDAGRDVLLTWQDGQHRQPRILRGV</sequence>
<keyword evidence="3" id="KW-1133">Transmembrane helix</keyword>
<dbReference type="CDD" id="cd01949">
    <property type="entry name" value="GGDEF"/>
    <property type="match status" value="1"/>
</dbReference>
<reference evidence="8" key="1">
    <citation type="submission" date="2018-09" db="EMBL/GenBank/DDBJ databases">
        <title>Nocardia yunnanensis sp. nov., an actinomycete isolated from a soil sample.</title>
        <authorList>
            <person name="Zhang J."/>
        </authorList>
    </citation>
    <scope>NUCLEOTIDE SEQUENCE [LARGE SCALE GENOMIC DNA]</scope>
    <source>
        <strain evidence="8">21-3</strain>
    </source>
</reference>
<feature type="transmembrane region" description="Helical" evidence="3">
    <location>
        <begin position="33"/>
        <end position="52"/>
    </location>
</feature>
<protein>
    <recommendedName>
        <fullName evidence="1">diguanylate cyclase</fullName>
        <ecNumber evidence="1">2.7.7.65</ecNumber>
    </recommendedName>
</protein>
<dbReference type="Proteomes" id="UP000290057">
    <property type="component" value="Chromosome"/>
</dbReference>
<dbReference type="GO" id="GO:0005886">
    <property type="term" value="C:plasma membrane"/>
    <property type="evidence" value="ECO:0007669"/>
    <property type="project" value="TreeGrafter"/>
</dbReference>
<organism evidence="5 7">
    <name type="scientific">Qipengyuania flava</name>
    <dbReference type="NCBI Taxonomy" id="192812"/>
    <lineage>
        <taxon>Bacteria</taxon>
        <taxon>Pseudomonadati</taxon>
        <taxon>Pseudomonadota</taxon>
        <taxon>Alphaproteobacteria</taxon>
        <taxon>Sphingomonadales</taxon>
        <taxon>Erythrobacteraceae</taxon>
        <taxon>Qipengyuania</taxon>
    </lineage>
</organism>
<dbReference type="Proteomes" id="UP000325385">
    <property type="component" value="Chromosome"/>
</dbReference>
<evidence type="ECO:0000313" key="6">
    <source>
        <dbReference type="EMBL" id="QFI64290.1"/>
    </source>
</evidence>
<dbReference type="GeneID" id="69698479"/>
<dbReference type="InterPro" id="IPR043128">
    <property type="entry name" value="Rev_trsase/Diguanyl_cyclase"/>
</dbReference>
<dbReference type="EC" id="2.7.7.65" evidence="1"/>
<dbReference type="GO" id="GO:0043709">
    <property type="term" value="P:cell adhesion involved in single-species biofilm formation"/>
    <property type="evidence" value="ECO:0007669"/>
    <property type="project" value="TreeGrafter"/>
</dbReference>
<keyword evidence="3" id="KW-0812">Transmembrane</keyword>
<dbReference type="NCBIfam" id="TIGR00254">
    <property type="entry name" value="GGDEF"/>
    <property type="match status" value="1"/>
</dbReference>
<proteinExistence type="predicted"/>
<comment type="catalytic activity">
    <reaction evidence="2">
        <text>2 GTP = 3',3'-c-di-GMP + 2 diphosphate</text>
        <dbReference type="Rhea" id="RHEA:24898"/>
        <dbReference type="ChEBI" id="CHEBI:33019"/>
        <dbReference type="ChEBI" id="CHEBI:37565"/>
        <dbReference type="ChEBI" id="CHEBI:58805"/>
        <dbReference type="EC" id="2.7.7.65"/>
    </reaction>
</comment>
<feature type="transmembrane region" description="Helical" evidence="3">
    <location>
        <begin position="184"/>
        <end position="206"/>
    </location>
</feature>
<dbReference type="RefSeq" id="WP_130587028.1">
    <property type="nucleotide sequence ID" value="NZ_AP019389.1"/>
</dbReference>
<dbReference type="AlphaFoldDB" id="A0A3T1CKU6"/>
<dbReference type="PANTHER" id="PTHR45138">
    <property type="entry name" value="REGULATORY COMPONENTS OF SENSORY TRANSDUCTION SYSTEM"/>
    <property type="match status" value="1"/>
</dbReference>
<evidence type="ECO:0000256" key="3">
    <source>
        <dbReference type="SAM" id="Phobius"/>
    </source>
</evidence>
<keyword evidence="7" id="KW-1185">Reference proteome</keyword>
<keyword evidence="3" id="KW-0472">Membrane</keyword>
<feature type="transmembrane region" description="Helical" evidence="3">
    <location>
        <begin position="101"/>
        <end position="125"/>
    </location>
</feature>
<dbReference type="EMBL" id="AP019389">
    <property type="protein sequence ID" value="BBI21560.1"/>
    <property type="molecule type" value="Genomic_DNA"/>
</dbReference>
<evidence type="ECO:0000256" key="1">
    <source>
        <dbReference type="ARBA" id="ARBA00012528"/>
    </source>
</evidence>
<name>A0A3T1CKU6_9SPHN</name>
<dbReference type="SMART" id="SM00267">
    <property type="entry name" value="GGDEF"/>
    <property type="match status" value="1"/>
</dbReference>
<reference evidence="5 7" key="3">
    <citation type="submission" date="2019-01" db="EMBL/GenBank/DDBJ databases">
        <title>Complete genome sequence of Erythrobacter flavus KJ5.</title>
        <authorList>
            <person name="Kanesaki Y."/>
            <person name="Brotosudarmo T."/>
            <person name="Moriuchi R."/>
            <person name="Awai K."/>
        </authorList>
    </citation>
    <scope>NUCLEOTIDE SEQUENCE [LARGE SCALE GENOMIC DNA]</scope>
    <source>
        <strain evidence="5 7">KJ5</strain>
    </source>
</reference>
<dbReference type="InterPro" id="IPR000160">
    <property type="entry name" value="GGDEF_dom"/>
</dbReference>